<feature type="transmembrane region" description="Helical" evidence="2">
    <location>
        <begin position="64"/>
        <end position="86"/>
    </location>
</feature>
<comment type="caution">
    <text evidence="4">The sequence shown here is derived from an EMBL/GenBank/DDBJ whole genome shotgun (WGS) entry which is preliminary data.</text>
</comment>
<keyword evidence="2" id="KW-0472">Membrane</keyword>
<feature type="domain" description="Low molecular weight protein antigen 6 PH" evidence="3">
    <location>
        <begin position="83"/>
        <end position="144"/>
    </location>
</feature>
<evidence type="ECO:0000259" key="3">
    <source>
        <dbReference type="Pfam" id="PF10756"/>
    </source>
</evidence>
<dbReference type="AlphaFoldDB" id="A0A9W4DYT1"/>
<accession>A0A9W4DYT1</accession>
<dbReference type="RefSeq" id="WP_205044437.1">
    <property type="nucleotide sequence ID" value="NZ_CAJVAX010000001.1"/>
</dbReference>
<protein>
    <submittedName>
        <fullName evidence="4">PH domain-containing protein</fullName>
    </submittedName>
</protein>
<evidence type="ECO:0000256" key="1">
    <source>
        <dbReference type="SAM" id="MobiDB-lite"/>
    </source>
</evidence>
<gene>
    <name evidence="4" type="ORF">SBRY_10429</name>
</gene>
<dbReference type="InterPro" id="IPR019692">
    <property type="entry name" value="CFP-6_PH"/>
</dbReference>
<sequence>MTSPRSDRPTPPSGGAPGGAPGQPQYADRAYRSMAGMIGGAGLVVVACWLGADTIANGKGHAPWLAIAGLLLALPVIVALTLRPAVFANSDRIRVRNPFRTITVPWSGVDAVRSSYSTELLAGGKKYQLWAIPVSLRARKRAAKQTARAKAAGDDAFTPGSGRRPTTVGRNLRPVPGADPTVRAWSDQALSELRELAERHEAPAGTEASDAPVVRWCWEVLAPAAAGAIVLIVLLSIG</sequence>
<reference evidence="4" key="1">
    <citation type="submission" date="2021-06" db="EMBL/GenBank/DDBJ databases">
        <authorList>
            <person name="Arsene-Ploetze F."/>
        </authorList>
    </citation>
    <scope>NUCLEOTIDE SEQUENCE</scope>
    <source>
        <strain evidence="4">SBRY1</strain>
    </source>
</reference>
<evidence type="ECO:0000313" key="4">
    <source>
        <dbReference type="EMBL" id="CAG7601519.1"/>
    </source>
</evidence>
<dbReference type="Proteomes" id="UP001153328">
    <property type="component" value="Unassembled WGS sequence"/>
</dbReference>
<name>A0A9W4DYT1_9ACTN</name>
<feature type="transmembrane region" description="Helical" evidence="2">
    <location>
        <begin position="34"/>
        <end position="52"/>
    </location>
</feature>
<evidence type="ECO:0000256" key="2">
    <source>
        <dbReference type="SAM" id="Phobius"/>
    </source>
</evidence>
<keyword evidence="2" id="KW-1133">Transmembrane helix</keyword>
<keyword evidence="2" id="KW-0812">Transmembrane</keyword>
<organism evidence="4 5">
    <name type="scientific">Actinacidiphila bryophytorum</name>
    <dbReference type="NCBI Taxonomy" id="1436133"/>
    <lineage>
        <taxon>Bacteria</taxon>
        <taxon>Bacillati</taxon>
        <taxon>Actinomycetota</taxon>
        <taxon>Actinomycetes</taxon>
        <taxon>Kitasatosporales</taxon>
        <taxon>Streptomycetaceae</taxon>
        <taxon>Actinacidiphila</taxon>
    </lineage>
</organism>
<proteinExistence type="predicted"/>
<feature type="region of interest" description="Disordered" evidence="1">
    <location>
        <begin position="148"/>
        <end position="179"/>
    </location>
</feature>
<feature type="transmembrane region" description="Helical" evidence="2">
    <location>
        <begin position="216"/>
        <end position="237"/>
    </location>
</feature>
<dbReference type="Pfam" id="PF10756">
    <property type="entry name" value="bPH_6"/>
    <property type="match status" value="1"/>
</dbReference>
<evidence type="ECO:0000313" key="5">
    <source>
        <dbReference type="Proteomes" id="UP001153328"/>
    </source>
</evidence>
<keyword evidence="5" id="KW-1185">Reference proteome</keyword>
<feature type="region of interest" description="Disordered" evidence="1">
    <location>
        <begin position="1"/>
        <end position="25"/>
    </location>
</feature>
<dbReference type="EMBL" id="CAJVAX010000001">
    <property type="protein sequence ID" value="CAG7601519.1"/>
    <property type="molecule type" value="Genomic_DNA"/>
</dbReference>